<protein>
    <recommendedName>
        <fullName evidence="4">Myb-like domain-containing protein</fullName>
    </recommendedName>
</protein>
<feature type="compositionally biased region" description="Basic and acidic residues" evidence="1">
    <location>
        <begin position="17"/>
        <end position="27"/>
    </location>
</feature>
<sequence length="562" mass="59740">MDRRRWSQEATFQEQYGETKHRNRSEGVRGLQPAPPQAHLSMLSQDADRYGVPPSFPSQVASLPQWQNDPPGLREMRCASQLPFQQSVMVAAYDGQQMLGSPQPRATSSPFSGFAARSVPPPGFTATLLGEDDDVECGVDGSGARFGVTGDRRADHEREHGNAAKGRCGDASHEFGCYEQCGGGHVPTVDTSNPSRLAAEWSGHATPAQGQQPDAGDVPAAAVLQQPSPFAPATGAGAGKGPTGRRRGRPPAATSTSAQAGGCVDGSTVMQGMDAGGIRGRAGAQASPAQKKVQWLLEECLALARIQREDDALMADASSVHELKKHGERREWIAHRMRDEGWNRSAEDCRKKWFALGQKLKALADKVGRFGKPGYFDMTVEEREAEGLYANFDRRLWAEMEWILQKPSETCDNTLNSDSLNAKDGDSSARGSSDRGGSDRERSDGNTSAEKTRRTSSGRVNDGDGPSSMSGMSVALAESTRVYVDGLDKAAATIAEAQTAGATMVAGRLGDMATQIGAVATAMTEGNGVLQLLVGVMASRGPRGPNSPREARGGRDNNPSSL</sequence>
<evidence type="ECO:0000256" key="1">
    <source>
        <dbReference type="SAM" id="MobiDB-lite"/>
    </source>
</evidence>
<evidence type="ECO:0000313" key="2">
    <source>
        <dbReference type="EMBL" id="GBG86518.1"/>
    </source>
</evidence>
<gene>
    <name evidence="2" type="ORF">CBR_g41512</name>
</gene>
<dbReference type="Proteomes" id="UP000265515">
    <property type="component" value="Unassembled WGS sequence"/>
</dbReference>
<dbReference type="Gramene" id="GBG86518">
    <property type="protein sequence ID" value="GBG86518"/>
    <property type="gene ID" value="CBR_g41512"/>
</dbReference>
<feature type="region of interest" description="Disordered" evidence="1">
    <location>
        <begin position="539"/>
        <end position="562"/>
    </location>
</feature>
<comment type="caution">
    <text evidence="2">The sequence shown here is derived from an EMBL/GenBank/DDBJ whole genome shotgun (WGS) entry which is preliminary data.</text>
</comment>
<feature type="region of interest" description="Disordered" evidence="1">
    <location>
        <begin position="414"/>
        <end position="471"/>
    </location>
</feature>
<dbReference type="PANTHER" id="PTHR33492:SF4">
    <property type="entry name" value="OS02G0174300 PROTEIN"/>
    <property type="match status" value="1"/>
</dbReference>
<dbReference type="AlphaFoldDB" id="A0A388LW17"/>
<organism evidence="2 3">
    <name type="scientific">Chara braunii</name>
    <name type="common">Braun's stonewort</name>
    <dbReference type="NCBI Taxonomy" id="69332"/>
    <lineage>
        <taxon>Eukaryota</taxon>
        <taxon>Viridiplantae</taxon>
        <taxon>Streptophyta</taxon>
        <taxon>Charophyceae</taxon>
        <taxon>Charales</taxon>
        <taxon>Characeae</taxon>
        <taxon>Chara</taxon>
    </lineage>
</organism>
<name>A0A388LW17_CHABU</name>
<proteinExistence type="predicted"/>
<reference evidence="2 3" key="1">
    <citation type="journal article" date="2018" name="Cell">
        <title>The Chara Genome: Secondary Complexity and Implications for Plant Terrestrialization.</title>
        <authorList>
            <person name="Nishiyama T."/>
            <person name="Sakayama H."/>
            <person name="Vries J.D."/>
            <person name="Buschmann H."/>
            <person name="Saint-Marcoux D."/>
            <person name="Ullrich K.K."/>
            <person name="Haas F.B."/>
            <person name="Vanderstraeten L."/>
            <person name="Becker D."/>
            <person name="Lang D."/>
            <person name="Vosolsobe S."/>
            <person name="Rombauts S."/>
            <person name="Wilhelmsson P.K.I."/>
            <person name="Janitza P."/>
            <person name="Kern R."/>
            <person name="Heyl A."/>
            <person name="Rumpler F."/>
            <person name="Villalobos L.I.A.C."/>
            <person name="Clay J.M."/>
            <person name="Skokan R."/>
            <person name="Toyoda A."/>
            <person name="Suzuki Y."/>
            <person name="Kagoshima H."/>
            <person name="Schijlen E."/>
            <person name="Tajeshwar N."/>
            <person name="Catarino B."/>
            <person name="Hetherington A.J."/>
            <person name="Saltykova A."/>
            <person name="Bonnot C."/>
            <person name="Breuninger H."/>
            <person name="Symeonidi A."/>
            <person name="Radhakrishnan G.V."/>
            <person name="Van Nieuwerburgh F."/>
            <person name="Deforce D."/>
            <person name="Chang C."/>
            <person name="Karol K.G."/>
            <person name="Hedrich R."/>
            <person name="Ulvskov P."/>
            <person name="Glockner G."/>
            <person name="Delwiche C.F."/>
            <person name="Petrasek J."/>
            <person name="Van de Peer Y."/>
            <person name="Friml J."/>
            <person name="Beilby M."/>
            <person name="Dolan L."/>
            <person name="Kohara Y."/>
            <person name="Sugano S."/>
            <person name="Fujiyama A."/>
            <person name="Delaux P.-M."/>
            <person name="Quint M."/>
            <person name="TheiBen G."/>
            <person name="Hagemann M."/>
            <person name="Harholt J."/>
            <person name="Dunand C."/>
            <person name="Zachgo S."/>
            <person name="Langdale J."/>
            <person name="Maumus F."/>
            <person name="Straeten D.V.D."/>
            <person name="Gould S.B."/>
            <person name="Rensing S.A."/>
        </authorList>
    </citation>
    <scope>NUCLEOTIDE SEQUENCE [LARGE SCALE GENOMIC DNA]</scope>
    <source>
        <strain evidence="2 3">S276</strain>
    </source>
</reference>
<feature type="compositionally biased region" description="Basic and acidic residues" evidence="1">
    <location>
        <begin position="421"/>
        <end position="444"/>
    </location>
</feature>
<evidence type="ECO:0000313" key="3">
    <source>
        <dbReference type="Proteomes" id="UP000265515"/>
    </source>
</evidence>
<dbReference type="OrthoDB" id="691673at2759"/>
<dbReference type="EMBL" id="BFEA01000568">
    <property type="protein sequence ID" value="GBG86518.1"/>
    <property type="molecule type" value="Genomic_DNA"/>
</dbReference>
<keyword evidence="3" id="KW-1185">Reference proteome</keyword>
<accession>A0A388LW17</accession>
<dbReference type="PANTHER" id="PTHR33492">
    <property type="entry name" value="OSJNBA0043A12.37 PROTEIN-RELATED"/>
    <property type="match status" value="1"/>
</dbReference>
<feature type="region of interest" description="Disordered" evidence="1">
    <location>
        <begin position="228"/>
        <end position="266"/>
    </location>
</feature>
<evidence type="ECO:0008006" key="4">
    <source>
        <dbReference type="Google" id="ProtNLM"/>
    </source>
</evidence>
<feature type="region of interest" description="Disordered" evidence="1">
    <location>
        <begin position="1"/>
        <end position="50"/>
    </location>
</feature>